<evidence type="ECO:0000256" key="1">
    <source>
        <dbReference type="ARBA" id="ARBA00004389"/>
    </source>
</evidence>
<comment type="subcellular location">
    <subcellularLocation>
        <location evidence="1">Endoplasmic reticulum membrane</location>
        <topology evidence="1">Single-pass membrane protein</topology>
    </subcellularLocation>
</comment>
<sequence>MKILIVSVLASFFFCEASNSFNRVIELTDRFLEVKGDSQWLVMFYAPWCGHCRKMEPVFMQTAQSLANTPVRVGKLDCTRFTSVASELGIKGFPTVLFLKGDEVFTFSRDRTREELVDFARRLSGPPVKFIDSCTDMQVALQDEKLFFVYVGERKGDLWLAFETSAKHLQDHLMFFAIEMDCLKWHLKEAKSPAVAVFKEGGNIVMPPIGLDGGVNETVQQWILAEQFEDFVRITYGNLPLLLKTGKILVLVVVDEDKVGTLTHEMDTFKRDLEAVMRKNQEEFREKVQFGWLASPEIGNSIAITTLPLPCILAVNSSSYQYFLPEKESSILDQEEIVEFVRAILDFSLVPQGGRSYSTHFQRTVFEASVSLGQMWRGNPVLTSVLFGLPLGFLSLICYSIFCGDIMEARDDDEDQLIDDEFHEKKE</sequence>
<keyword evidence="3 6" id="KW-1133">Transmembrane helix</keyword>
<dbReference type="InterPro" id="IPR017937">
    <property type="entry name" value="Thioredoxin_CS"/>
</dbReference>
<evidence type="ECO:0000256" key="7">
    <source>
        <dbReference type="SAM" id="SignalP"/>
    </source>
</evidence>
<dbReference type="Pfam" id="PF00085">
    <property type="entry name" value="Thioredoxin"/>
    <property type="match status" value="1"/>
</dbReference>
<feature type="domain" description="Thioredoxin" evidence="8">
    <location>
        <begin position="3"/>
        <end position="125"/>
    </location>
</feature>
<evidence type="ECO:0000256" key="2">
    <source>
        <dbReference type="ARBA" id="ARBA00022692"/>
    </source>
</evidence>
<feature type="chain" id="PRO_5036210247" description="Thioredoxin domain-containing protein" evidence="7">
    <location>
        <begin position="18"/>
        <end position="427"/>
    </location>
</feature>
<dbReference type="PANTHER" id="PTHR46426">
    <property type="entry name" value="PROTEIN DISULFIDE-ISOMERASE TMX3"/>
    <property type="match status" value="1"/>
</dbReference>
<evidence type="ECO:0000259" key="8">
    <source>
        <dbReference type="PROSITE" id="PS51352"/>
    </source>
</evidence>
<keyword evidence="2 6" id="KW-0812">Transmembrane</keyword>
<dbReference type="PROSITE" id="PS51352">
    <property type="entry name" value="THIOREDOXIN_2"/>
    <property type="match status" value="1"/>
</dbReference>
<evidence type="ECO:0000256" key="5">
    <source>
        <dbReference type="ARBA" id="ARBA00045246"/>
    </source>
</evidence>
<dbReference type="Pfam" id="PF13848">
    <property type="entry name" value="Thioredoxin_6"/>
    <property type="match status" value="1"/>
</dbReference>
<dbReference type="EMBL" id="OA883682">
    <property type="protein sequence ID" value="CAD7279452.1"/>
    <property type="molecule type" value="Genomic_DNA"/>
</dbReference>
<evidence type="ECO:0000256" key="3">
    <source>
        <dbReference type="ARBA" id="ARBA00022989"/>
    </source>
</evidence>
<dbReference type="InterPro" id="IPR036249">
    <property type="entry name" value="Thioredoxin-like_sf"/>
</dbReference>
<dbReference type="PANTHER" id="PTHR46426:SF1">
    <property type="entry name" value="PROTEIN DISULFIDE-ISOMERASE TMX3"/>
    <property type="match status" value="1"/>
</dbReference>
<feature type="signal peptide" evidence="7">
    <location>
        <begin position="1"/>
        <end position="17"/>
    </location>
</feature>
<organism evidence="9">
    <name type="scientific">Notodromas monacha</name>
    <dbReference type="NCBI Taxonomy" id="399045"/>
    <lineage>
        <taxon>Eukaryota</taxon>
        <taxon>Metazoa</taxon>
        <taxon>Ecdysozoa</taxon>
        <taxon>Arthropoda</taxon>
        <taxon>Crustacea</taxon>
        <taxon>Oligostraca</taxon>
        <taxon>Ostracoda</taxon>
        <taxon>Podocopa</taxon>
        <taxon>Podocopida</taxon>
        <taxon>Cypridocopina</taxon>
        <taxon>Cypridoidea</taxon>
        <taxon>Cyprididae</taxon>
        <taxon>Notodromas</taxon>
    </lineage>
</organism>
<feature type="transmembrane region" description="Helical" evidence="6">
    <location>
        <begin position="381"/>
        <end position="402"/>
    </location>
</feature>
<dbReference type="EMBL" id="CAJPEX010001645">
    <property type="protein sequence ID" value="CAG0919604.1"/>
    <property type="molecule type" value="Genomic_DNA"/>
</dbReference>
<dbReference type="InterPro" id="IPR013766">
    <property type="entry name" value="Thioredoxin_domain"/>
</dbReference>
<reference evidence="9" key="1">
    <citation type="submission" date="2020-11" db="EMBL/GenBank/DDBJ databases">
        <authorList>
            <person name="Tran Van P."/>
        </authorList>
    </citation>
    <scope>NUCLEOTIDE SEQUENCE</scope>
</reference>
<dbReference type="PRINTS" id="PR00421">
    <property type="entry name" value="THIOREDOXIN"/>
</dbReference>
<dbReference type="Proteomes" id="UP000678499">
    <property type="component" value="Unassembled WGS sequence"/>
</dbReference>
<dbReference type="Gene3D" id="3.40.30.10">
    <property type="entry name" value="Glutaredoxin"/>
    <property type="match status" value="2"/>
</dbReference>
<protein>
    <recommendedName>
        <fullName evidence="8">Thioredoxin domain-containing protein</fullName>
    </recommendedName>
</protein>
<keyword evidence="10" id="KW-1185">Reference proteome</keyword>
<evidence type="ECO:0000313" key="9">
    <source>
        <dbReference type="EMBL" id="CAD7279452.1"/>
    </source>
</evidence>
<comment type="function">
    <text evidence="5">Probable disulfide isomerase, which participates in the folding of proteins containing disulfide bonds. May act as a dithiol oxidase. Acts as a regulator of endoplasmic reticulum-mitochondria contact sites via its ability to regulate redox signals.</text>
</comment>
<evidence type="ECO:0000256" key="4">
    <source>
        <dbReference type="ARBA" id="ARBA00023136"/>
    </source>
</evidence>
<dbReference type="OrthoDB" id="74910at2759"/>
<gene>
    <name evidence="9" type="ORF">NMOB1V02_LOCUS7125</name>
</gene>
<dbReference type="SUPFAM" id="SSF52833">
    <property type="entry name" value="Thioredoxin-like"/>
    <property type="match status" value="1"/>
</dbReference>
<dbReference type="PROSITE" id="PS00194">
    <property type="entry name" value="THIOREDOXIN_1"/>
    <property type="match status" value="1"/>
</dbReference>
<evidence type="ECO:0000313" key="10">
    <source>
        <dbReference type="Proteomes" id="UP000678499"/>
    </source>
</evidence>
<keyword evidence="7" id="KW-0732">Signal</keyword>
<evidence type="ECO:0000256" key="6">
    <source>
        <dbReference type="SAM" id="Phobius"/>
    </source>
</evidence>
<accession>A0A7R9BT28</accession>
<keyword evidence="4 6" id="KW-0472">Membrane</keyword>
<name>A0A7R9BT28_9CRUS</name>
<dbReference type="InterPro" id="IPR052250">
    <property type="entry name" value="PDI_TMX3"/>
</dbReference>
<dbReference type="GO" id="GO:0005789">
    <property type="term" value="C:endoplasmic reticulum membrane"/>
    <property type="evidence" value="ECO:0007669"/>
    <property type="project" value="UniProtKB-SubCell"/>
</dbReference>
<dbReference type="AlphaFoldDB" id="A0A7R9BT28"/>
<proteinExistence type="predicted"/>